<gene>
    <name evidence="1" type="ORF">GWI33_015522</name>
</gene>
<evidence type="ECO:0000313" key="1">
    <source>
        <dbReference type="EMBL" id="KAF7271626.1"/>
    </source>
</evidence>
<comment type="caution">
    <text evidence="1">The sequence shown here is derived from an EMBL/GenBank/DDBJ whole genome shotgun (WGS) entry which is preliminary data.</text>
</comment>
<protein>
    <submittedName>
        <fullName evidence="1">Uncharacterized protein</fullName>
    </submittedName>
</protein>
<accession>A0A834I370</accession>
<organism evidence="1 2">
    <name type="scientific">Rhynchophorus ferrugineus</name>
    <name type="common">Red palm weevil</name>
    <name type="synonym">Curculio ferrugineus</name>
    <dbReference type="NCBI Taxonomy" id="354439"/>
    <lineage>
        <taxon>Eukaryota</taxon>
        <taxon>Metazoa</taxon>
        <taxon>Ecdysozoa</taxon>
        <taxon>Arthropoda</taxon>
        <taxon>Hexapoda</taxon>
        <taxon>Insecta</taxon>
        <taxon>Pterygota</taxon>
        <taxon>Neoptera</taxon>
        <taxon>Endopterygota</taxon>
        <taxon>Coleoptera</taxon>
        <taxon>Polyphaga</taxon>
        <taxon>Cucujiformia</taxon>
        <taxon>Curculionidae</taxon>
        <taxon>Dryophthorinae</taxon>
        <taxon>Rhynchophorus</taxon>
    </lineage>
</organism>
<name>A0A834I370_RHYFE</name>
<sequence length="119" mass="13848">MRLDLKSRIKDKNTLSRTEFLLRPSYTNNTFLDTTLMYSLMRHSIEHLYDTINFYFPNRTAAHKKQQHMATWSQTNVRANNAESFVGRRFLDSASFKRSAETAGDAFGSGDWSQPTMRT</sequence>
<keyword evidence="2" id="KW-1185">Reference proteome</keyword>
<dbReference type="Proteomes" id="UP000625711">
    <property type="component" value="Unassembled WGS sequence"/>
</dbReference>
<dbReference type="EMBL" id="JAACXV010013929">
    <property type="protein sequence ID" value="KAF7271626.1"/>
    <property type="molecule type" value="Genomic_DNA"/>
</dbReference>
<reference evidence="1" key="1">
    <citation type="submission" date="2020-08" db="EMBL/GenBank/DDBJ databases">
        <title>Genome sequencing and assembly of the red palm weevil Rhynchophorus ferrugineus.</title>
        <authorList>
            <person name="Dias G.B."/>
            <person name="Bergman C.M."/>
            <person name="Manee M."/>
        </authorList>
    </citation>
    <scope>NUCLEOTIDE SEQUENCE</scope>
    <source>
        <strain evidence="1">AA-2017</strain>
        <tissue evidence="1">Whole larva</tissue>
    </source>
</reference>
<evidence type="ECO:0000313" key="2">
    <source>
        <dbReference type="Proteomes" id="UP000625711"/>
    </source>
</evidence>
<dbReference type="AlphaFoldDB" id="A0A834I370"/>
<proteinExistence type="predicted"/>